<gene>
    <name evidence="1" type="ORF">ABN401_10100</name>
</gene>
<reference evidence="1 2" key="1">
    <citation type="submission" date="2024-06" db="EMBL/GenBank/DDBJ databases">
        <title>Brevundimonas sp. C11.</title>
        <authorList>
            <person name="Maltman C."/>
        </authorList>
    </citation>
    <scope>NUCLEOTIDE SEQUENCE [LARGE SCALE GENOMIC DNA]</scope>
    <source>
        <strain evidence="1 2">C11</strain>
    </source>
</reference>
<evidence type="ECO:0000313" key="1">
    <source>
        <dbReference type="EMBL" id="MEQ7155558.1"/>
    </source>
</evidence>
<keyword evidence="2" id="KW-1185">Reference proteome</keyword>
<comment type="caution">
    <text evidence="1">The sequence shown here is derived from an EMBL/GenBank/DDBJ whole genome shotgun (WGS) entry which is preliminary data.</text>
</comment>
<protein>
    <submittedName>
        <fullName evidence="1">Uncharacterized protein</fullName>
    </submittedName>
</protein>
<name>A0ABV1NPI4_9CAUL</name>
<dbReference type="RefSeq" id="WP_349684717.1">
    <property type="nucleotide sequence ID" value="NZ_JBEGDD010000007.1"/>
</dbReference>
<proteinExistence type="predicted"/>
<evidence type="ECO:0000313" key="2">
    <source>
        <dbReference type="Proteomes" id="UP001445732"/>
    </source>
</evidence>
<accession>A0ABV1NPI4</accession>
<dbReference type="EMBL" id="JBEGDD010000007">
    <property type="protein sequence ID" value="MEQ7155558.1"/>
    <property type="molecule type" value="Genomic_DNA"/>
</dbReference>
<organism evidence="1 2">
    <name type="scientific">Brevundimonas aurifodinae</name>
    <dbReference type="NCBI Taxonomy" id="1508312"/>
    <lineage>
        <taxon>Bacteria</taxon>
        <taxon>Pseudomonadati</taxon>
        <taxon>Pseudomonadota</taxon>
        <taxon>Alphaproteobacteria</taxon>
        <taxon>Caulobacterales</taxon>
        <taxon>Caulobacteraceae</taxon>
        <taxon>Brevundimonas</taxon>
    </lineage>
</organism>
<sequence length="154" mass="16316">MSVPEPALMVRRGTLAGVVALAGLSACAEQVQAPREPGVCYAMTRPDGQIAFNVVARDQPQIEFCAARLEEMRLRFLRLGGTTREVTGAFQGQFIFVDARGVSFSRSLDGARFFALARTGDGRLAMPGAIQSDIDVLGVVTEAEAPSFPGAPGN</sequence>
<dbReference type="Proteomes" id="UP001445732">
    <property type="component" value="Unassembled WGS sequence"/>
</dbReference>